<evidence type="ECO:0000259" key="4">
    <source>
        <dbReference type="PROSITE" id="PS50862"/>
    </source>
</evidence>
<keyword evidence="6" id="KW-1185">Reference proteome</keyword>
<dbReference type="GO" id="GO:0004824">
    <property type="term" value="F:lysine-tRNA ligase activity"/>
    <property type="evidence" value="ECO:0007669"/>
    <property type="project" value="InterPro"/>
</dbReference>
<dbReference type="Pfam" id="PF00152">
    <property type="entry name" value="tRNA-synt_2"/>
    <property type="match status" value="1"/>
</dbReference>
<gene>
    <name evidence="5" type="primary">genX</name>
    <name evidence="5" type="ORF">GF1_24930</name>
</gene>
<dbReference type="NCBIfam" id="TIGR00462">
    <property type="entry name" value="genX"/>
    <property type="match status" value="1"/>
</dbReference>
<dbReference type="InterPro" id="IPR006195">
    <property type="entry name" value="aa-tRNA-synth_II"/>
</dbReference>
<accession>A0A915U6F4</accession>
<name>A0A915U6F4_9BACT</name>
<keyword evidence="1" id="KW-0436">Ligase</keyword>
<dbReference type="InterPro" id="IPR004525">
    <property type="entry name" value="EpmA"/>
</dbReference>
<dbReference type="GO" id="GO:0000049">
    <property type="term" value="F:tRNA binding"/>
    <property type="evidence" value="ECO:0007669"/>
    <property type="project" value="TreeGrafter"/>
</dbReference>
<evidence type="ECO:0000313" key="5">
    <source>
        <dbReference type="EMBL" id="BCO10117.1"/>
    </source>
</evidence>
<keyword evidence="3" id="KW-0067">ATP-binding</keyword>
<dbReference type="InterPro" id="IPR018149">
    <property type="entry name" value="Lys-tRNA-synth_II_C"/>
</dbReference>
<proteinExistence type="predicted"/>
<feature type="domain" description="Aminoacyl-transfer RNA synthetases class-II family profile" evidence="4">
    <location>
        <begin position="8"/>
        <end position="302"/>
    </location>
</feature>
<evidence type="ECO:0000313" key="6">
    <source>
        <dbReference type="Proteomes" id="UP001063350"/>
    </source>
</evidence>
<reference evidence="5" key="1">
    <citation type="submission" date="2020-12" db="EMBL/GenBank/DDBJ databases">
        <title>Desulfobium dissulfuricans gen. nov., sp. nov., a novel mesophilic, sulfate-reducing bacterium isolated from a deep-sea hydrothermal vent.</title>
        <authorList>
            <person name="Hashimoto Y."/>
            <person name="Tame A."/>
            <person name="Sawayama S."/>
            <person name="Miyazaki J."/>
            <person name="Takai K."/>
            <person name="Nakagawa S."/>
        </authorList>
    </citation>
    <scope>NUCLEOTIDE SEQUENCE</scope>
    <source>
        <strain evidence="5">GF1</strain>
    </source>
</reference>
<dbReference type="GO" id="GO:0006430">
    <property type="term" value="P:lysyl-tRNA aminoacylation"/>
    <property type="evidence" value="ECO:0007669"/>
    <property type="project" value="InterPro"/>
</dbReference>
<dbReference type="PANTHER" id="PTHR42918:SF6">
    <property type="entry name" value="ELONGATION FACTOR P--(R)-BETA-LYSINE LIGASE"/>
    <property type="match status" value="1"/>
</dbReference>
<dbReference type="InterPro" id="IPR004364">
    <property type="entry name" value="Aa-tRNA-synt_II"/>
</dbReference>
<dbReference type="Proteomes" id="UP001063350">
    <property type="component" value="Chromosome"/>
</dbReference>
<dbReference type="Gene3D" id="3.30.930.10">
    <property type="entry name" value="Bira Bifunctional Protein, Domain 2"/>
    <property type="match status" value="1"/>
</dbReference>
<dbReference type="PANTHER" id="PTHR42918">
    <property type="entry name" value="LYSYL-TRNA SYNTHETASE"/>
    <property type="match status" value="1"/>
</dbReference>
<dbReference type="KEGG" id="ddu:GF1_24930"/>
<dbReference type="GO" id="GO:0005524">
    <property type="term" value="F:ATP binding"/>
    <property type="evidence" value="ECO:0007669"/>
    <property type="project" value="UniProtKB-KW"/>
</dbReference>
<dbReference type="PROSITE" id="PS50862">
    <property type="entry name" value="AA_TRNA_LIGASE_II"/>
    <property type="match status" value="1"/>
</dbReference>
<dbReference type="GO" id="GO:0005829">
    <property type="term" value="C:cytosol"/>
    <property type="evidence" value="ECO:0007669"/>
    <property type="project" value="TreeGrafter"/>
</dbReference>
<dbReference type="InterPro" id="IPR045864">
    <property type="entry name" value="aa-tRNA-synth_II/BPL/LPL"/>
</dbReference>
<dbReference type="PRINTS" id="PR00982">
    <property type="entry name" value="TRNASYNTHLYS"/>
</dbReference>
<dbReference type="EMBL" id="AP024233">
    <property type="protein sequence ID" value="BCO10117.1"/>
    <property type="molecule type" value="Genomic_DNA"/>
</dbReference>
<evidence type="ECO:0000256" key="3">
    <source>
        <dbReference type="ARBA" id="ARBA00022840"/>
    </source>
</evidence>
<dbReference type="AlphaFoldDB" id="A0A915U6F4"/>
<dbReference type="RefSeq" id="WP_267926854.1">
    <property type="nucleotide sequence ID" value="NZ_AP024233.1"/>
</dbReference>
<evidence type="ECO:0000256" key="1">
    <source>
        <dbReference type="ARBA" id="ARBA00022598"/>
    </source>
</evidence>
<sequence>MNVPSGCLQLRSRLLQAVRGFFLTRDYIEVDTPVRLPTLIPESQIEPVASDGWLLQTSPELCMKRLLARGWPRIFQICHCFRSGESGRLHLPEFTMLEWYQLGWDYNDLMAECESFIRAVARECSDFPGLVRPGVLACQGRHIDLESTFDRLTVAEAFYRYGGMSAAEAVASDRFDEILVTRVEPHLGWPRPVFLHDYPLELASLARKKPGAQVAERFELYIGGIELANGFSELVDGREQRQRFAKEIARAAAVGLQLTMPEQFLADLDTLDAAAGIALGFDRLLMLFAGVEEISQVVAFSPQNM</sequence>
<protein>
    <submittedName>
        <fullName evidence="5">EF-P lysine aminoacylase GenX</fullName>
    </submittedName>
</protein>
<organism evidence="5 6">
    <name type="scientific">Desulfolithobacter dissulfuricans</name>
    <dbReference type="NCBI Taxonomy" id="2795293"/>
    <lineage>
        <taxon>Bacteria</taxon>
        <taxon>Pseudomonadati</taxon>
        <taxon>Thermodesulfobacteriota</taxon>
        <taxon>Desulfobulbia</taxon>
        <taxon>Desulfobulbales</taxon>
        <taxon>Desulfobulbaceae</taxon>
        <taxon>Desulfolithobacter</taxon>
    </lineage>
</organism>
<keyword evidence="2" id="KW-0547">Nucleotide-binding</keyword>
<evidence type="ECO:0000256" key="2">
    <source>
        <dbReference type="ARBA" id="ARBA00022741"/>
    </source>
</evidence>
<dbReference type="SUPFAM" id="SSF55681">
    <property type="entry name" value="Class II aaRS and biotin synthetases"/>
    <property type="match status" value="1"/>
</dbReference>